<evidence type="ECO:0000313" key="5">
    <source>
        <dbReference type="Proteomes" id="UP001242045"/>
    </source>
</evidence>
<keyword evidence="2" id="KW-1133">Transmembrane helix</keyword>
<dbReference type="Pfam" id="PF01757">
    <property type="entry name" value="Acyl_transf_3"/>
    <property type="match status" value="1"/>
</dbReference>
<sequence>MNNAHTPQRLHALDNLRALMMWLGIVLHVAINHLTVDSPLPWRDPKTSPVADLLLLFIHSFRMPVFFVLAGFFVALLVARRGADGMLKNRSLRLALPFAIFWPPLFVLTTVLAMVYIHLTVRGVPGIDTALTPARQPGGLPFNTMHLWFLYQLFWFSVLAWAGVRLQRFVPVRLRDAVAHDFAVLAERRWGFVVLALPLAVTGAFHPSGMVMESGSFLPPFTEWVQSGLFFVFGWYLHRDQERLLSLFATRCKGHALAGLAFFVATIALLGALHGPGAHGLPHPEFWIAFAYNATSWLWSLALIGGFVRYLPRQNAVLAYLSQSSYWVYLVHMLGTIGFGILLFNAPFGAVTKMGLNIAATSLVALASYQLLVRYTPIGTLLNGRRVRRAQRPSPASAGAGNRAALPSDR</sequence>
<evidence type="ECO:0000313" key="4">
    <source>
        <dbReference type="EMBL" id="MDP9893531.1"/>
    </source>
</evidence>
<feature type="transmembrane region" description="Helical" evidence="2">
    <location>
        <begin position="91"/>
        <end position="117"/>
    </location>
</feature>
<dbReference type="EMBL" id="JAUSRD010000005">
    <property type="protein sequence ID" value="MDP9893531.1"/>
    <property type="molecule type" value="Genomic_DNA"/>
</dbReference>
<evidence type="ECO:0000259" key="3">
    <source>
        <dbReference type="Pfam" id="PF01757"/>
    </source>
</evidence>
<feature type="transmembrane region" description="Helical" evidence="2">
    <location>
        <begin position="286"/>
        <end position="305"/>
    </location>
</feature>
<gene>
    <name evidence="4" type="ORF">J2W31_002646</name>
</gene>
<protein>
    <submittedName>
        <fullName evidence="4">Fucose 4-O-acetylase-like acetyltransferase</fullName>
    </submittedName>
</protein>
<keyword evidence="2" id="KW-0472">Membrane</keyword>
<feature type="transmembrane region" description="Helical" evidence="2">
    <location>
        <begin position="18"/>
        <end position="36"/>
    </location>
</feature>
<proteinExistence type="predicted"/>
<feature type="transmembrane region" description="Helical" evidence="2">
    <location>
        <begin position="145"/>
        <end position="164"/>
    </location>
</feature>
<dbReference type="InterPro" id="IPR050623">
    <property type="entry name" value="Glucan_succinyl_AcylTrfase"/>
</dbReference>
<evidence type="ECO:0000256" key="1">
    <source>
        <dbReference type="SAM" id="MobiDB-lite"/>
    </source>
</evidence>
<comment type="caution">
    <text evidence="4">The sequence shown here is derived from an EMBL/GenBank/DDBJ whole genome shotgun (WGS) entry which is preliminary data.</text>
</comment>
<dbReference type="GO" id="GO:0016747">
    <property type="term" value="F:acyltransferase activity, transferring groups other than amino-acyl groups"/>
    <property type="evidence" value="ECO:0007669"/>
    <property type="project" value="InterPro"/>
</dbReference>
<dbReference type="InterPro" id="IPR002656">
    <property type="entry name" value="Acyl_transf_3_dom"/>
</dbReference>
<keyword evidence="2" id="KW-0812">Transmembrane</keyword>
<dbReference type="RefSeq" id="WP_307685031.1">
    <property type="nucleotide sequence ID" value="NZ_JAUSRD010000005.1"/>
</dbReference>
<dbReference type="PANTHER" id="PTHR36927:SF1">
    <property type="entry name" value="MDO-LIKE PROTEIN"/>
    <property type="match status" value="1"/>
</dbReference>
<organism evidence="4 5">
    <name type="scientific">Variovorax boronicumulans</name>
    <dbReference type="NCBI Taxonomy" id="436515"/>
    <lineage>
        <taxon>Bacteria</taxon>
        <taxon>Pseudomonadati</taxon>
        <taxon>Pseudomonadota</taxon>
        <taxon>Betaproteobacteria</taxon>
        <taxon>Burkholderiales</taxon>
        <taxon>Comamonadaceae</taxon>
        <taxon>Variovorax</taxon>
    </lineage>
</organism>
<feature type="domain" description="Acyltransferase 3" evidence="3">
    <location>
        <begin position="11"/>
        <end position="352"/>
    </location>
</feature>
<feature type="transmembrane region" description="Helical" evidence="2">
    <location>
        <begin position="190"/>
        <end position="209"/>
    </location>
</feature>
<feature type="transmembrane region" description="Helical" evidence="2">
    <location>
        <begin position="326"/>
        <end position="346"/>
    </location>
</feature>
<feature type="region of interest" description="Disordered" evidence="1">
    <location>
        <begin position="389"/>
        <end position="410"/>
    </location>
</feature>
<feature type="transmembrane region" description="Helical" evidence="2">
    <location>
        <begin position="358"/>
        <end position="382"/>
    </location>
</feature>
<dbReference type="PANTHER" id="PTHR36927">
    <property type="entry name" value="BLR4337 PROTEIN"/>
    <property type="match status" value="1"/>
</dbReference>
<accession>A0AAW8D0Z7</accession>
<feature type="transmembrane region" description="Helical" evidence="2">
    <location>
        <begin position="221"/>
        <end position="237"/>
    </location>
</feature>
<feature type="transmembrane region" description="Helical" evidence="2">
    <location>
        <begin position="257"/>
        <end position="274"/>
    </location>
</feature>
<evidence type="ECO:0000256" key="2">
    <source>
        <dbReference type="SAM" id="Phobius"/>
    </source>
</evidence>
<feature type="transmembrane region" description="Helical" evidence="2">
    <location>
        <begin position="56"/>
        <end position="79"/>
    </location>
</feature>
<reference evidence="4" key="1">
    <citation type="submission" date="2023-07" db="EMBL/GenBank/DDBJ databases">
        <title>Sorghum-associated microbial communities from plants grown in Nebraska, USA.</title>
        <authorList>
            <person name="Schachtman D."/>
        </authorList>
    </citation>
    <scope>NUCLEOTIDE SEQUENCE</scope>
    <source>
        <strain evidence="4">DS3754</strain>
    </source>
</reference>
<dbReference type="Proteomes" id="UP001242045">
    <property type="component" value="Unassembled WGS sequence"/>
</dbReference>
<name>A0AAW8D0Z7_9BURK</name>
<dbReference type="AlphaFoldDB" id="A0AAW8D0Z7"/>